<dbReference type="RefSeq" id="WP_105743386.1">
    <property type="nucleotide sequence ID" value="NZ_PVBR01000014.1"/>
</dbReference>
<reference evidence="1 2" key="1">
    <citation type="submission" date="2018-02" db="EMBL/GenBank/DDBJ databases">
        <title>The draft genome of Phyllobacterium sp. 1N-3.</title>
        <authorList>
            <person name="Liu L."/>
            <person name="Li L."/>
            <person name="Zhang X."/>
            <person name="Wang T."/>
            <person name="Liang L."/>
        </authorList>
    </citation>
    <scope>NUCLEOTIDE SEQUENCE [LARGE SCALE GENOMIC DNA]</scope>
    <source>
        <strain evidence="1 2">1N-3</strain>
    </source>
</reference>
<protein>
    <submittedName>
        <fullName evidence="1">Uncharacterized protein</fullName>
    </submittedName>
</protein>
<keyword evidence="2" id="KW-1185">Reference proteome</keyword>
<evidence type="ECO:0000313" key="2">
    <source>
        <dbReference type="Proteomes" id="UP000239434"/>
    </source>
</evidence>
<organism evidence="1 2">
    <name type="scientific">Phyllobacterium phragmitis</name>
    <dbReference type="NCBI Taxonomy" id="2670329"/>
    <lineage>
        <taxon>Bacteria</taxon>
        <taxon>Pseudomonadati</taxon>
        <taxon>Pseudomonadota</taxon>
        <taxon>Alphaproteobacteria</taxon>
        <taxon>Hyphomicrobiales</taxon>
        <taxon>Phyllobacteriaceae</taxon>
        <taxon>Phyllobacterium</taxon>
    </lineage>
</organism>
<dbReference type="EMBL" id="PVBR01000014">
    <property type="protein sequence ID" value="PRD42118.1"/>
    <property type="molecule type" value="Genomic_DNA"/>
</dbReference>
<evidence type="ECO:0000313" key="1">
    <source>
        <dbReference type="EMBL" id="PRD42118.1"/>
    </source>
</evidence>
<name>A0A2S9INM3_9HYPH</name>
<accession>A0A2S9INM3</accession>
<dbReference type="Proteomes" id="UP000239434">
    <property type="component" value="Unassembled WGS sequence"/>
</dbReference>
<dbReference type="AlphaFoldDB" id="A0A2S9INM3"/>
<comment type="caution">
    <text evidence="1">The sequence shown here is derived from an EMBL/GenBank/DDBJ whole genome shotgun (WGS) entry which is preliminary data.</text>
</comment>
<proteinExistence type="predicted"/>
<gene>
    <name evidence="1" type="ORF">C5748_18385</name>
</gene>
<sequence>MSKFNYPKSQATADRLLKKFGQNGQIVRDVQAGGDPWNPTDPTTETYPCTLAVLVYDDKDIDGTLIKATDKKIYMSSKGLAIEPTTTDKIVIGGASHTIVKVKPLNPAGLVVFYEAQVRR</sequence>